<keyword evidence="8" id="KW-0732">Signal</keyword>
<dbReference type="Pfam" id="PF09286">
    <property type="entry name" value="Pro-kuma_activ"/>
    <property type="match status" value="1"/>
</dbReference>
<keyword evidence="5 7" id="KW-0106">Calcium</keyword>
<organism evidence="10 11">
    <name type="scientific">Amphimedon queenslandica</name>
    <name type="common">Sponge</name>
    <dbReference type="NCBI Taxonomy" id="400682"/>
    <lineage>
        <taxon>Eukaryota</taxon>
        <taxon>Metazoa</taxon>
        <taxon>Porifera</taxon>
        <taxon>Demospongiae</taxon>
        <taxon>Heteroscleromorpha</taxon>
        <taxon>Haplosclerida</taxon>
        <taxon>Niphatidae</taxon>
        <taxon>Amphimedon</taxon>
    </lineage>
</organism>
<dbReference type="InterPro" id="IPR015366">
    <property type="entry name" value="S53_propep"/>
</dbReference>
<keyword evidence="11" id="KW-1185">Reference proteome</keyword>
<dbReference type="InterPro" id="IPR036852">
    <property type="entry name" value="Peptidase_S8/S53_dom_sf"/>
</dbReference>
<comment type="cofactor">
    <cofactor evidence="7">
        <name>Ca(2+)</name>
        <dbReference type="ChEBI" id="CHEBI:29108"/>
    </cofactor>
    <text evidence="7">Binds 1 Ca(2+) ion per subunit.</text>
</comment>
<dbReference type="PROSITE" id="PS51695">
    <property type="entry name" value="SEDOLISIN"/>
    <property type="match status" value="1"/>
</dbReference>
<dbReference type="AlphaFoldDB" id="A0AAN0JBE0"/>
<sequence length="326" mass="35761">MSSFFALFLVVLLLHTVSPAPVKPPAGWTLLKAADPKEMITVTLAVKQANREWLDTTLRSVSYPDSPYYGQHKTLEEIATHVHAHPESVAAVKKLFQSVNVEASFTIGEGFAVADIPIEIAEQLFSAKFYQFQYKDKSDVTTTRTLGFTVPSYLKPHVDFVCCMDQFPEPERKTKLRSYGLPQVTPNSIDKSYNILGYSGTNTNNSQAIAGFLKQYFKPSDFAFATGFVIYVDGMVETVGGTSCAAPTTAGIISLINDVRLNEGKSTVGFLNPLIYKLNGKGFFDITKGENYGNNIFCDGFKAIEGWDPASGWGSPNFGILKGLLN</sequence>
<dbReference type="PANTHER" id="PTHR14218">
    <property type="entry name" value="PROTEASE S8 TRIPEPTIDYL PEPTIDASE I CLN2"/>
    <property type="match status" value="1"/>
</dbReference>
<evidence type="ECO:0000259" key="9">
    <source>
        <dbReference type="PROSITE" id="PS51695"/>
    </source>
</evidence>
<protein>
    <recommendedName>
        <fullName evidence="9">Peptidase S53 domain-containing protein</fullName>
    </recommendedName>
</protein>
<dbReference type="CDD" id="cd11377">
    <property type="entry name" value="Pro-peptidase_S53"/>
    <property type="match status" value="1"/>
</dbReference>
<dbReference type="KEGG" id="aqu:109583274"/>
<evidence type="ECO:0000313" key="10">
    <source>
        <dbReference type="EnsemblMetazoa" id="XP_019854097.1"/>
    </source>
</evidence>
<feature type="domain" description="Peptidase S53" evidence="9">
    <location>
        <begin position="1"/>
        <end position="326"/>
    </location>
</feature>
<dbReference type="Gene3D" id="3.40.50.200">
    <property type="entry name" value="Peptidase S8/S53 domain"/>
    <property type="match status" value="1"/>
</dbReference>
<evidence type="ECO:0000256" key="1">
    <source>
        <dbReference type="ARBA" id="ARBA00022670"/>
    </source>
</evidence>
<feature type="binding site" evidence="7">
    <location>
        <position position="286"/>
    </location>
    <ligand>
        <name>Ca(2+)</name>
        <dbReference type="ChEBI" id="CHEBI:29108"/>
    </ligand>
</feature>
<dbReference type="EnsemblMetazoa" id="XM_019998538.1">
    <property type="protein sequence ID" value="XP_019854097.1"/>
    <property type="gene ID" value="LOC109583274"/>
</dbReference>
<feature type="signal peptide" evidence="8">
    <location>
        <begin position="1"/>
        <end position="19"/>
    </location>
</feature>
<evidence type="ECO:0000256" key="2">
    <source>
        <dbReference type="ARBA" id="ARBA00022723"/>
    </source>
</evidence>
<dbReference type="GO" id="GO:0006508">
    <property type="term" value="P:proteolysis"/>
    <property type="evidence" value="ECO:0007669"/>
    <property type="project" value="UniProtKB-KW"/>
</dbReference>
<reference evidence="11" key="1">
    <citation type="journal article" date="2010" name="Nature">
        <title>The Amphimedon queenslandica genome and the evolution of animal complexity.</title>
        <authorList>
            <person name="Srivastava M."/>
            <person name="Simakov O."/>
            <person name="Chapman J."/>
            <person name="Fahey B."/>
            <person name="Gauthier M.E."/>
            <person name="Mitros T."/>
            <person name="Richards G.S."/>
            <person name="Conaco C."/>
            <person name="Dacre M."/>
            <person name="Hellsten U."/>
            <person name="Larroux C."/>
            <person name="Putnam N.H."/>
            <person name="Stanke M."/>
            <person name="Adamska M."/>
            <person name="Darling A."/>
            <person name="Degnan S.M."/>
            <person name="Oakley T.H."/>
            <person name="Plachetzki D.C."/>
            <person name="Zhai Y."/>
            <person name="Adamski M."/>
            <person name="Calcino A."/>
            <person name="Cummins S.F."/>
            <person name="Goodstein D.M."/>
            <person name="Harris C."/>
            <person name="Jackson D.J."/>
            <person name="Leys S.P."/>
            <person name="Shu S."/>
            <person name="Woodcroft B.J."/>
            <person name="Vervoort M."/>
            <person name="Kosik K.S."/>
            <person name="Manning G."/>
            <person name="Degnan B.M."/>
            <person name="Rokhsar D.S."/>
        </authorList>
    </citation>
    <scope>NUCLEOTIDE SEQUENCE [LARGE SCALE GENOMIC DNA]</scope>
</reference>
<keyword evidence="1" id="KW-0645">Protease</keyword>
<name>A0AAN0JBE0_AMPQE</name>
<evidence type="ECO:0000256" key="3">
    <source>
        <dbReference type="ARBA" id="ARBA00022801"/>
    </source>
</evidence>
<dbReference type="InterPro" id="IPR030400">
    <property type="entry name" value="Sedolisin_dom"/>
</dbReference>
<keyword evidence="6" id="KW-0865">Zymogen</keyword>
<evidence type="ECO:0000256" key="5">
    <source>
        <dbReference type="ARBA" id="ARBA00022837"/>
    </source>
</evidence>
<comment type="caution">
    <text evidence="7">Lacks conserved residue(s) required for the propagation of feature annotation.</text>
</comment>
<feature type="chain" id="PRO_5043019918" description="Peptidase S53 domain-containing protein" evidence="8">
    <location>
        <begin position="20"/>
        <end position="326"/>
    </location>
</feature>
<dbReference type="GO" id="GO:0046872">
    <property type="term" value="F:metal ion binding"/>
    <property type="evidence" value="ECO:0007669"/>
    <property type="project" value="UniProtKB-UniRule"/>
</dbReference>
<dbReference type="GO" id="GO:0008240">
    <property type="term" value="F:tripeptidyl-peptidase activity"/>
    <property type="evidence" value="ECO:0007669"/>
    <property type="project" value="TreeGrafter"/>
</dbReference>
<dbReference type="InterPro" id="IPR050819">
    <property type="entry name" value="Tripeptidyl-peptidase_I"/>
</dbReference>
<dbReference type="SMART" id="SM00944">
    <property type="entry name" value="Pro-kuma_activ"/>
    <property type="match status" value="1"/>
</dbReference>
<dbReference type="RefSeq" id="XP_019854097.1">
    <property type="nucleotide sequence ID" value="XM_019998538.1"/>
</dbReference>
<keyword evidence="4" id="KW-0720">Serine protease</keyword>
<feature type="binding site" evidence="7">
    <location>
        <position position="308"/>
    </location>
    <ligand>
        <name>Ca(2+)</name>
        <dbReference type="ChEBI" id="CHEBI:29108"/>
    </ligand>
</feature>
<dbReference type="SUPFAM" id="SSF52743">
    <property type="entry name" value="Subtilisin-like"/>
    <property type="match status" value="1"/>
</dbReference>
<dbReference type="GeneID" id="109583274"/>
<feature type="binding site" evidence="7">
    <location>
        <position position="285"/>
    </location>
    <ligand>
        <name>Ca(2+)</name>
        <dbReference type="ChEBI" id="CHEBI:29108"/>
    </ligand>
</feature>
<dbReference type="PANTHER" id="PTHR14218:SF15">
    <property type="entry name" value="TRIPEPTIDYL-PEPTIDASE 1"/>
    <property type="match status" value="1"/>
</dbReference>
<evidence type="ECO:0000313" key="11">
    <source>
        <dbReference type="Proteomes" id="UP000007879"/>
    </source>
</evidence>
<keyword evidence="3" id="KW-0378">Hydrolase</keyword>
<keyword evidence="2 7" id="KW-0479">Metal-binding</keyword>
<reference evidence="10" key="2">
    <citation type="submission" date="2024-06" db="UniProtKB">
        <authorList>
            <consortium name="EnsemblMetazoa"/>
        </authorList>
    </citation>
    <scope>IDENTIFICATION</scope>
</reference>
<proteinExistence type="predicted"/>
<evidence type="ECO:0000256" key="4">
    <source>
        <dbReference type="ARBA" id="ARBA00022825"/>
    </source>
</evidence>
<feature type="binding site" evidence="7">
    <location>
        <position position="306"/>
    </location>
    <ligand>
        <name>Ca(2+)</name>
        <dbReference type="ChEBI" id="CHEBI:29108"/>
    </ligand>
</feature>
<dbReference type="SUPFAM" id="SSF54897">
    <property type="entry name" value="Protease propeptides/inhibitors"/>
    <property type="match status" value="1"/>
</dbReference>
<evidence type="ECO:0000256" key="8">
    <source>
        <dbReference type="SAM" id="SignalP"/>
    </source>
</evidence>
<dbReference type="Proteomes" id="UP000007879">
    <property type="component" value="Unassembled WGS sequence"/>
</dbReference>
<dbReference type="GO" id="GO:0004252">
    <property type="term" value="F:serine-type endopeptidase activity"/>
    <property type="evidence" value="ECO:0007669"/>
    <property type="project" value="InterPro"/>
</dbReference>
<accession>A0AAN0JBE0</accession>
<evidence type="ECO:0000256" key="7">
    <source>
        <dbReference type="PROSITE-ProRule" id="PRU01032"/>
    </source>
</evidence>
<evidence type="ECO:0000256" key="6">
    <source>
        <dbReference type="ARBA" id="ARBA00023145"/>
    </source>
</evidence>